<reference evidence="2" key="1">
    <citation type="journal article" date="2011" name="Nature">
        <title>Genome sequence and analysis of the tuber crop potato.</title>
        <authorList>
            <consortium name="The Potato Genome Sequencing Consortium"/>
        </authorList>
    </citation>
    <scope>NUCLEOTIDE SEQUENCE [LARGE SCALE GENOMIC DNA]</scope>
    <source>
        <strain evidence="2">cv. DM1-3 516 R44</strain>
    </source>
</reference>
<name>M1DYE8_SOLTU</name>
<reference evidence="1" key="2">
    <citation type="submission" date="2015-06" db="UniProtKB">
        <authorList>
            <consortium name="EnsemblPlants"/>
        </authorList>
    </citation>
    <scope>IDENTIFICATION</scope>
    <source>
        <strain evidence="1">DM1-3 516 R44</strain>
    </source>
</reference>
<sequence>MMFENVFIVAKNLLRRAIRSSKLGWPINSAIRPLVSSIAFLLWPSASSSSVTLGNPITASRNRSATRRLLLYLADLIFSYRAWHTRTLGEIIVIRRLAQWIRRSTGLLFFVLSANLFLFAR</sequence>
<dbReference type="PaxDb" id="4113-PGSC0003DMT400096429"/>
<accession>M1DYE8</accession>
<dbReference type="InParanoid" id="M1DYE8"/>
<protein>
    <submittedName>
        <fullName evidence="1">Uncharacterized protein</fullName>
    </submittedName>
</protein>
<proteinExistence type="predicted"/>
<dbReference type="Gramene" id="PGSC0003DMT400096429">
    <property type="protein sequence ID" value="PGSC0003DMT400096429"/>
    <property type="gene ID" value="PGSC0003DMG400046000"/>
</dbReference>
<organism evidence="1 2">
    <name type="scientific">Solanum tuberosum</name>
    <name type="common">Potato</name>
    <dbReference type="NCBI Taxonomy" id="4113"/>
    <lineage>
        <taxon>Eukaryota</taxon>
        <taxon>Viridiplantae</taxon>
        <taxon>Streptophyta</taxon>
        <taxon>Embryophyta</taxon>
        <taxon>Tracheophyta</taxon>
        <taxon>Spermatophyta</taxon>
        <taxon>Magnoliopsida</taxon>
        <taxon>eudicotyledons</taxon>
        <taxon>Gunneridae</taxon>
        <taxon>Pentapetalae</taxon>
        <taxon>asterids</taxon>
        <taxon>lamiids</taxon>
        <taxon>Solanales</taxon>
        <taxon>Solanaceae</taxon>
        <taxon>Solanoideae</taxon>
        <taxon>Solaneae</taxon>
        <taxon>Solanum</taxon>
    </lineage>
</organism>
<dbReference type="AlphaFoldDB" id="M1DYE8"/>
<keyword evidence="2" id="KW-1185">Reference proteome</keyword>
<evidence type="ECO:0000313" key="1">
    <source>
        <dbReference type="EnsemblPlants" id="PGSC0003DMT400096429"/>
    </source>
</evidence>
<evidence type="ECO:0000313" key="2">
    <source>
        <dbReference type="Proteomes" id="UP000011115"/>
    </source>
</evidence>
<dbReference type="HOGENOM" id="CLU_150955_0_0_1"/>
<dbReference type="Proteomes" id="UP000011115">
    <property type="component" value="Unassembled WGS sequence"/>
</dbReference>
<dbReference type="EnsemblPlants" id="PGSC0003DMT400096429">
    <property type="protein sequence ID" value="PGSC0003DMT400096429"/>
    <property type="gene ID" value="PGSC0003DMG400046000"/>
</dbReference>